<dbReference type="SUPFAM" id="SSF51445">
    <property type="entry name" value="(Trans)glycosidases"/>
    <property type="match status" value="1"/>
</dbReference>
<dbReference type="Gene3D" id="3.20.20.80">
    <property type="entry name" value="Glycosidases"/>
    <property type="match status" value="1"/>
</dbReference>
<dbReference type="PROSITE" id="PS00659">
    <property type="entry name" value="GLYCOSYL_HYDROL_F5"/>
    <property type="match status" value="1"/>
</dbReference>
<protein>
    <recommendedName>
        <fullName evidence="7">Glycoside hydrolase family 39 protein</fullName>
    </recommendedName>
</protein>
<comment type="caution">
    <text evidence="5">The sequence shown here is derived from an EMBL/GenBank/DDBJ whole genome shotgun (WGS) entry which is preliminary data.</text>
</comment>
<reference evidence="5 6" key="1">
    <citation type="submission" date="2018-06" db="EMBL/GenBank/DDBJ databases">
        <title>Genome analysis of cellulolytic fungus Trichoderma lentiforme CFAM-422.</title>
        <authorList>
            <person name="Steindorff A.S."/>
            <person name="Formighieri E.F."/>
            <person name="Midorikawa G.E.O."/>
            <person name="Tamietti M.S."/>
            <person name="Ramos E.Z."/>
            <person name="Silva A.S."/>
            <person name="Bon E.P.S."/>
            <person name="Mendes T.D."/>
            <person name="Damaso M.C.T."/>
            <person name="Favaro L.C.L."/>
        </authorList>
    </citation>
    <scope>NUCLEOTIDE SEQUENCE [LARGE SCALE GENOMIC DNA]</scope>
    <source>
        <strain evidence="5 6">CFAM-422</strain>
    </source>
</reference>
<dbReference type="GO" id="GO:0005975">
    <property type="term" value="P:carbohydrate metabolic process"/>
    <property type="evidence" value="ECO:0007669"/>
    <property type="project" value="InterPro"/>
</dbReference>
<evidence type="ECO:0008006" key="7">
    <source>
        <dbReference type="Google" id="ProtNLM"/>
    </source>
</evidence>
<evidence type="ECO:0000256" key="4">
    <source>
        <dbReference type="SAM" id="SignalP"/>
    </source>
</evidence>
<accession>A0A9P4X2J9</accession>
<evidence type="ECO:0000313" key="5">
    <source>
        <dbReference type="EMBL" id="KAF3057534.1"/>
    </source>
</evidence>
<gene>
    <name evidence="5" type="ORF">CFAM422_012382</name>
</gene>
<dbReference type="InterPro" id="IPR018087">
    <property type="entry name" value="Glyco_hydro_5_CS"/>
</dbReference>
<keyword evidence="3" id="KW-0326">Glycosidase</keyword>
<keyword evidence="2" id="KW-0378">Hydrolase</keyword>
<name>A0A9P4X2J9_9HYPO</name>
<dbReference type="InterPro" id="IPR017853">
    <property type="entry name" value="GH"/>
</dbReference>
<comment type="similarity">
    <text evidence="1">Belongs to the glycosyl hydrolase 5 (cellulase A) family.</text>
</comment>
<evidence type="ECO:0000256" key="3">
    <source>
        <dbReference type="ARBA" id="ARBA00023295"/>
    </source>
</evidence>
<feature type="signal peptide" evidence="4">
    <location>
        <begin position="1"/>
        <end position="16"/>
    </location>
</feature>
<organism evidence="5 6">
    <name type="scientific">Trichoderma lentiforme</name>
    <dbReference type="NCBI Taxonomy" id="1567552"/>
    <lineage>
        <taxon>Eukaryota</taxon>
        <taxon>Fungi</taxon>
        <taxon>Dikarya</taxon>
        <taxon>Ascomycota</taxon>
        <taxon>Pezizomycotina</taxon>
        <taxon>Sordariomycetes</taxon>
        <taxon>Hypocreomycetidae</taxon>
        <taxon>Hypocreales</taxon>
        <taxon>Hypocreaceae</taxon>
        <taxon>Trichoderma</taxon>
    </lineage>
</organism>
<feature type="chain" id="PRO_5040431357" description="Glycoside hydrolase family 39 protein" evidence="4">
    <location>
        <begin position="17"/>
        <end position="482"/>
    </location>
</feature>
<dbReference type="Proteomes" id="UP000801864">
    <property type="component" value="Unassembled WGS sequence"/>
</dbReference>
<dbReference type="EMBL" id="QLNT01000029">
    <property type="protein sequence ID" value="KAF3057534.1"/>
    <property type="molecule type" value="Genomic_DNA"/>
</dbReference>
<keyword evidence="4" id="KW-0732">Signal</keyword>
<evidence type="ECO:0000313" key="6">
    <source>
        <dbReference type="Proteomes" id="UP000801864"/>
    </source>
</evidence>
<sequence>MLLPIVALSSLAVVTASPTAQHIRQSSQGTATVDISNTHGPATFLGSGFIYGWPDNGTSVSTLIPDYLVTGINFNANRAGGAQLPVGGWATGGFSGYKTRFESALSNYRTTRKYGGEFILLPHDMWGADGGSGSSSPFPGDNGDWTEMEAFWTQVMSDLMENDMLDGLIIDLWNEPDGSGFWPRSWDQFLEYWNRATVLVRYAPMWTFMCIHSAMSYRKANHLRRERLPGTLISGPAMANAPGLQNENWLTWLPSIVGNNTVPDHYSWHQIGVWERCPDLNVPDFNTLLSQFGAPARPIDNNEYAWPSEQNPANTAWYLSQMERHDIRALRANWAGGSDLHNWMANLVYSKNGTYYPNGEWQVYNYYAGMSGERLVTTASSDTQFDAFAIRQNNNIKILAGTRTIQAPYDIRVTNLNQIGLEENGSINVHVYRFDWDGPQGEIDGRVDLGTTAYSYTSNELIITLDPPTNSTAYAYEFSGAS</sequence>
<proteinExistence type="inferred from homology"/>
<dbReference type="AlphaFoldDB" id="A0A9P4X2J9"/>
<evidence type="ECO:0000256" key="1">
    <source>
        <dbReference type="ARBA" id="ARBA00005641"/>
    </source>
</evidence>
<keyword evidence="6" id="KW-1185">Reference proteome</keyword>
<dbReference type="GO" id="GO:0004553">
    <property type="term" value="F:hydrolase activity, hydrolyzing O-glycosyl compounds"/>
    <property type="evidence" value="ECO:0007669"/>
    <property type="project" value="InterPro"/>
</dbReference>
<evidence type="ECO:0000256" key="2">
    <source>
        <dbReference type="ARBA" id="ARBA00022801"/>
    </source>
</evidence>